<proteinExistence type="predicted"/>
<evidence type="ECO:0000256" key="1">
    <source>
        <dbReference type="SAM" id="MobiDB-lite"/>
    </source>
</evidence>
<organism evidence="2">
    <name type="scientific">Phytophthora nicotianae</name>
    <name type="common">Potato buckeye rot agent</name>
    <name type="synonym">Phytophthora parasitica</name>
    <dbReference type="NCBI Taxonomy" id="4792"/>
    <lineage>
        <taxon>Eukaryota</taxon>
        <taxon>Sar</taxon>
        <taxon>Stramenopiles</taxon>
        <taxon>Oomycota</taxon>
        <taxon>Peronosporomycetes</taxon>
        <taxon>Peronosporales</taxon>
        <taxon>Peronosporaceae</taxon>
        <taxon>Phytophthora</taxon>
    </lineage>
</organism>
<protein>
    <submittedName>
        <fullName evidence="2">Uncharacterized protein</fullName>
    </submittedName>
</protein>
<name>W2M0R6_PHYNI</name>
<feature type="compositionally biased region" description="Low complexity" evidence="1">
    <location>
        <begin position="1"/>
        <end position="10"/>
    </location>
</feature>
<dbReference type="Proteomes" id="UP000054423">
    <property type="component" value="Unassembled WGS sequence"/>
</dbReference>
<dbReference type="EMBL" id="KI677250">
    <property type="protein sequence ID" value="ETM03262.1"/>
    <property type="molecule type" value="Genomic_DNA"/>
</dbReference>
<sequence>MGGAKAPAKVAARKAHAKSSKRHSKRSALQEATKVVSEAVVASGDSTVSKWRSSRRSRSPSVSSDDRPNPQFMCREHSPGSEDEARARSFRSVSGSSVGGHTPVPSEHSVDSLHSLASNHVDNSSKTPERSESPADEAKGSPNAGGAEGGKPPKNLSLAEGLECAQAAKAAATEAKRSKKRMASTLREGKESDPYYTMFDSLDEEEEGAINEPREITNDLDRQQELSQAARQKPGSLEARPVGQEASINQKGYWPPEESFGADLFLAELKAPRGLTGGHTYKGAYERAL</sequence>
<accession>W2M0R6</accession>
<feature type="compositionally biased region" description="Basic and acidic residues" evidence="1">
    <location>
        <begin position="212"/>
        <end position="224"/>
    </location>
</feature>
<feature type="compositionally biased region" description="Low complexity" evidence="1">
    <location>
        <begin position="159"/>
        <end position="173"/>
    </location>
</feature>
<feature type="compositionally biased region" description="Low complexity" evidence="1">
    <location>
        <begin position="90"/>
        <end position="100"/>
    </location>
</feature>
<feature type="non-terminal residue" evidence="2">
    <location>
        <position position="289"/>
    </location>
</feature>
<dbReference type="OrthoDB" id="146741at2759"/>
<feature type="compositionally biased region" description="Polar residues" evidence="1">
    <location>
        <begin position="115"/>
        <end position="126"/>
    </location>
</feature>
<reference evidence="2" key="1">
    <citation type="submission" date="2013-11" db="EMBL/GenBank/DDBJ databases">
        <title>The Genome Sequence of Phytophthora parasitica CHvinca01.</title>
        <authorList>
            <consortium name="The Broad Institute Genomics Platform"/>
            <person name="Russ C."/>
            <person name="Tyler B."/>
            <person name="Panabieres F."/>
            <person name="Shan W."/>
            <person name="Tripathy S."/>
            <person name="Grunwald N."/>
            <person name="Machado M."/>
            <person name="Johnson C.S."/>
            <person name="Arredondo F."/>
            <person name="Hong C."/>
            <person name="Coffey M."/>
            <person name="Young S.K."/>
            <person name="Zeng Q."/>
            <person name="Gargeya S."/>
            <person name="Fitzgerald M."/>
            <person name="Abouelleil A."/>
            <person name="Alvarado L."/>
            <person name="Chapman S.B."/>
            <person name="Gainer-Dewar J."/>
            <person name="Goldberg J."/>
            <person name="Griggs A."/>
            <person name="Gujja S."/>
            <person name="Hansen M."/>
            <person name="Howarth C."/>
            <person name="Imamovic A."/>
            <person name="Ireland A."/>
            <person name="Larimer J."/>
            <person name="McCowan C."/>
            <person name="Murphy C."/>
            <person name="Pearson M."/>
            <person name="Poon T.W."/>
            <person name="Priest M."/>
            <person name="Roberts A."/>
            <person name="Saif S."/>
            <person name="Shea T."/>
            <person name="Sykes S."/>
            <person name="Wortman J."/>
            <person name="Nusbaum C."/>
            <person name="Birren B."/>
        </authorList>
    </citation>
    <scope>NUCLEOTIDE SEQUENCE [LARGE SCALE GENOMIC DNA]</scope>
    <source>
        <strain evidence="2">CHvinca01</strain>
    </source>
</reference>
<dbReference type="AlphaFoldDB" id="W2M0R6"/>
<feature type="compositionally biased region" description="Basic and acidic residues" evidence="1">
    <location>
        <begin position="64"/>
        <end position="87"/>
    </location>
</feature>
<feature type="region of interest" description="Disordered" evidence="1">
    <location>
        <begin position="1"/>
        <end position="254"/>
    </location>
</feature>
<evidence type="ECO:0000313" key="2">
    <source>
        <dbReference type="EMBL" id="ETM03262.1"/>
    </source>
</evidence>
<dbReference type="VEuPathDB" id="FungiDB:PPTG_22046"/>
<feature type="compositionally biased region" description="Basic residues" evidence="1">
    <location>
        <begin position="11"/>
        <end position="26"/>
    </location>
</feature>
<feature type="compositionally biased region" description="Basic and acidic residues" evidence="1">
    <location>
        <begin position="127"/>
        <end position="139"/>
    </location>
</feature>
<gene>
    <name evidence="2" type="ORF">L917_00492</name>
</gene>